<protein>
    <recommendedName>
        <fullName evidence="5 6">Dephospho-CoA kinase</fullName>
        <ecNumber evidence="5 6">2.7.1.24</ecNumber>
    </recommendedName>
    <alternativeName>
        <fullName evidence="5">Dephosphocoenzyme A kinase</fullName>
    </alternativeName>
</protein>
<evidence type="ECO:0000256" key="6">
    <source>
        <dbReference type="NCBIfam" id="TIGR00152"/>
    </source>
</evidence>
<dbReference type="KEGG" id="maqu:Maq22A_c00560"/>
<dbReference type="PROSITE" id="PS51219">
    <property type="entry name" value="DPCK"/>
    <property type="match status" value="1"/>
</dbReference>
<comment type="similarity">
    <text evidence="1 5">Belongs to the CoaE family.</text>
</comment>
<dbReference type="AlphaFoldDB" id="A0A0C6FLX8"/>
<gene>
    <name evidence="5 7" type="primary">coaE</name>
    <name evidence="7" type="ORF">Maq22A_c00560</name>
</gene>
<accession>A0A0C6FLX8</accession>
<dbReference type="RefSeq" id="WP_060845275.1">
    <property type="nucleotide sequence ID" value="NZ_AP014704.1"/>
</dbReference>
<dbReference type="PANTHER" id="PTHR10695">
    <property type="entry name" value="DEPHOSPHO-COA KINASE-RELATED"/>
    <property type="match status" value="1"/>
</dbReference>
<dbReference type="Proteomes" id="UP000061432">
    <property type="component" value="Chromosome"/>
</dbReference>
<dbReference type="STRING" id="270351.Maq22A_c00560"/>
<dbReference type="GO" id="GO:0005524">
    <property type="term" value="F:ATP binding"/>
    <property type="evidence" value="ECO:0007669"/>
    <property type="project" value="UniProtKB-UniRule"/>
</dbReference>
<dbReference type="EC" id="2.7.1.24" evidence="5 6"/>
<evidence type="ECO:0000313" key="8">
    <source>
        <dbReference type="Proteomes" id="UP000061432"/>
    </source>
</evidence>
<keyword evidence="4 5" id="KW-0173">Coenzyme A biosynthesis</keyword>
<reference evidence="8" key="2">
    <citation type="submission" date="2015-01" db="EMBL/GenBank/DDBJ databases">
        <title>Complete genome sequence of Methylobacterium aquaticum strain 22A.</title>
        <authorList>
            <person name="Tani A."/>
            <person name="Ogura Y."/>
            <person name="Hayashi T."/>
        </authorList>
    </citation>
    <scope>NUCLEOTIDE SEQUENCE [LARGE SCALE GENOMIC DNA]</scope>
    <source>
        <strain evidence="8">MA-22A</strain>
    </source>
</reference>
<dbReference type="GO" id="GO:0004140">
    <property type="term" value="F:dephospho-CoA kinase activity"/>
    <property type="evidence" value="ECO:0007669"/>
    <property type="project" value="UniProtKB-UniRule"/>
</dbReference>
<keyword evidence="5" id="KW-0808">Transferase</keyword>
<dbReference type="Pfam" id="PF01121">
    <property type="entry name" value="CoaE"/>
    <property type="match status" value="1"/>
</dbReference>
<evidence type="ECO:0000313" key="7">
    <source>
        <dbReference type="EMBL" id="BAQ43620.1"/>
    </source>
</evidence>
<dbReference type="GO" id="GO:0005737">
    <property type="term" value="C:cytoplasm"/>
    <property type="evidence" value="ECO:0007669"/>
    <property type="project" value="UniProtKB-SubCell"/>
</dbReference>
<reference evidence="7 8" key="1">
    <citation type="journal article" date="2015" name="Genome Announc.">
        <title>Complete Genome Sequence of Methylobacterium aquaticum Strain 22A, Isolated from Racomitrium japonicum Moss.</title>
        <authorList>
            <person name="Tani A."/>
            <person name="Ogura Y."/>
            <person name="Hayashi T."/>
            <person name="Kimbara K."/>
        </authorList>
    </citation>
    <scope>NUCLEOTIDE SEQUENCE [LARGE SCALE GENOMIC DNA]</scope>
    <source>
        <strain evidence="7 8">MA-22A</strain>
    </source>
</reference>
<dbReference type="OrthoDB" id="9812943at2"/>
<keyword evidence="2 5" id="KW-0547">Nucleotide-binding</keyword>
<dbReference type="EMBL" id="AP014704">
    <property type="protein sequence ID" value="BAQ43620.1"/>
    <property type="molecule type" value="Genomic_DNA"/>
</dbReference>
<dbReference type="GO" id="GO:0015937">
    <property type="term" value="P:coenzyme A biosynthetic process"/>
    <property type="evidence" value="ECO:0007669"/>
    <property type="project" value="UniProtKB-UniRule"/>
</dbReference>
<dbReference type="CDD" id="cd02022">
    <property type="entry name" value="DPCK"/>
    <property type="match status" value="1"/>
</dbReference>
<keyword evidence="3 5" id="KW-0067">ATP-binding</keyword>
<dbReference type="PANTHER" id="PTHR10695:SF46">
    <property type="entry name" value="BIFUNCTIONAL COENZYME A SYNTHASE-RELATED"/>
    <property type="match status" value="1"/>
</dbReference>
<dbReference type="UniPathway" id="UPA00241">
    <property type="reaction ID" value="UER00356"/>
</dbReference>
<feature type="binding site" evidence="5">
    <location>
        <begin position="14"/>
        <end position="19"/>
    </location>
    <ligand>
        <name>ATP</name>
        <dbReference type="ChEBI" id="CHEBI:30616"/>
    </ligand>
</feature>
<evidence type="ECO:0000256" key="4">
    <source>
        <dbReference type="ARBA" id="ARBA00022993"/>
    </source>
</evidence>
<dbReference type="PATRIC" id="fig|270351.10.peg.110"/>
<name>A0A0C6FLX8_9HYPH</name>
<comment type="pathway">
    <text evidence="5">Cofactor biosynthesis; coenzyme A biosynthesis; CoA from (R)-pantothenate: step 5/5.</text>
</comment>
<comment type="catalytic activity">
    <reaction evidence="5">
        <text>3'-dephospho-CoA + ATP = ADP + CoA + H(+)</text>
        <dbReference type="Rhea" id="RHEA:18245"/>
        <dbReference type="ChEBI" id="CHEBI:15378"/>
        <dbReference type="ChEBI" id="CHEBI:30616"/>
        <dbReference type="ChEBI" id="CHEBI:57287"/>
        <dbReference type="ChEBI" id="CHEBI:57328"/>
        <dbReference type="ChEBI" id="CHEBI:456216"/>
        <dbReference type="EC" id="2.7.1.24"/>
    </reaction>
</comment>
<evidence type="ECO:0000256" key="5">
    <source>
        <dbReference type="HAMAP-Rule" id="MF_00376"/>
    </source>
</evidence>
<comment type="subcellular location">
    <subcellularLocation>
        <location evidence="5">Cytoplasm</location>
    </subcellularLocation>
</comment>
<evidence type="ECO:0000256" key="2">
    <source>
        <dbReference type="ARBA" id="ARBA00022741"/>
    </source>
</evidence>
<sequence>MSRPFVLGLTGSIGMGKSATAAMFRARGVPVHDADACVHALYGPGGAAAAAIGDAFPGTLGADGAVDRAALRDAVLGDAQRLRHLESLVHPLVGAARDVFLAAHAAAPLVVLDVPLLFETGGERHCDAVAVVTAPAEVQRARVLARPGMTEAAFAQILAKQMPDAEKRRRADHLIETDRGFPHAEAQVDAVIAAAAARRAG</sequence>
<keyword evidence="5 7" id="KW-0418">Kinase</keyword>
<keyword evidence="5" id="KW-0963">Cytoplasm</keyword>
<dbReference type="InterPro" id="IPR001977">
    <property type="entry name" value="Depp_CoAkinase"/>
</dbReference>
<dbReference type="HAMAP" id="MF_00376">
    <property type="entry name" value="Dephospho_CoA_kinase"/>
    <property type="match status" value="1"/>
</dbReference>
<dbReference type="InterPro" id="IPR027417">
    <property type="entry name" value="P-loop_NTPase"/>
</dbReference>
<comment type="function">
    <text evidence="5">Catalyzes the phosphorylation of the 3'-hydroxyl group of dephosphocoenzyme A to form coenzyme A.</text>
</comment>
<evidence type="ECO:0000256" key="3">
    <source>
        <dbReference type="ARBA" id="ARBA00022840"/>
    </source>
</evidence>
<evidence type="ECO:0000256" key="1">
    <source>
        <dbReference type="ARBA" id="ARBA00009018"/>
    </source>
</evidence>
<organism evidence="7 8">
    <name type="scientific">Methylobacterium aquaticum</name>
    <dbReference type="NCBI Taxonomy" id="270351"/>
    <lineage>
        <taxon>Bacteria</taxon>
        <taxon>Pseudomonadati</taxon>
        <taxon>Pseudomonadota</taxon>
        <taxon>Alphaproteobacteria</taxon>
        <taxon>Hyphomicrobiales</taxon>
        <taxon>Methylobacteriaceae</taxon>
        <taxon>Methylobacterium</taxon>
    </lineage>
</organism>
<dbReference type="SUPFAM" id="SSF52540">
    <property type="entry name" value="P-loop containing nucleoside triphosphate hydrolases"/>
    <property type="match status" value="1"/>
</dbReference>
<proteinExistence type="inferred from homology"/>
<dbReference type="NCBIfam" id="TIGR00152">
    <property type="entry name" value="dephospho-CoA kinase"/>
    <property type="match status" value="1"/>
</dbReference>
<dbReference type="Gene3D" id="3.40.50.300">
    <property type="entry name" value="P-loop containing nucleotide triphosphate hydrolases"/>
    <property type="match status" value="1"/>
</dbReference>